<comment type="caution">
    <text evidence="1">The sequence shown here is derived from an EMBL/GenBank/DDBJ whole genome shotgun (WGS) entry which is preliminary data.</text>
</comment>
<dbReference type="PROSITE" id="PS51257">
    <property type="entry name" value="PROKAR_LIPOPROTEIN"/>
    <property type="match status" value="1"/>
</dbReference>
<organism evidence="1 2">
    <name type="scientific">Bizionia algoritergicola</name>
    <dbReference type="NCBI Taxonomy" id="291187"/>
    <lineage>
        <taxon>Bacteria</taxon>
        <taxon>Pseudomonadati</taxon>
        <taxon>Bacteroidota</taxon>
        <taxon>Flavobacteriia</taxon>
        <taxon>Flavobacteriales</taxon>
        <taxon>Flavobacteriaceae</taxon>
        <taxon>Bizionia</taxon>
    </lineage>
</organism>
<keyword evidence="2" id="KW-1185">Reference proteome</keyword>
<dbReference type="AlphaFoldDB" id="A0A5D0R3F2"/>
<evidence type="ECO:0000313" key="2">
    <source>
        <dbReference type="Proteomes" id="UP000324358"/>
    </source>
</evidence>
<dbReference type="RefSeq" id="WP_066247617.1">
    <property type="nucleotide sequence ID" value="NZ_VSKL01000001.1"/>
</dbReference>
<dbReference type="OrthoDB" id="1161059at2"/>
<evidence type="ECO:0008006" key="3">
    <source>
        <dbReference type="Google" id="ProtNLM"/>
    </source>
</evidence>
<name>A0A5D0R3F2_9FLAO</name>
<protein>
    <recommendedName>
        <fullName evidence="3">Lipoprotein</fullName>
    </recommendedName>
</protein>
<reference evidence="1 2" key="1">
    <citation type="submission" date="2019-08" db="EMBL/GenBank/DDBJ databases">
        <title>Genomes of Antarctic Bizionia species.</title>
        <authorList>
            <person name="Bowman J.P."/>
        </authorList>
    </citation>
    <scope>NUCLEOTIDE SEQUENCE [LARGE SCALE GENOMIC DNA]</scope>
    <source>
        <strain evidence="1 2">APA-1</strain>
    </source>
</reference>
<dbReference type="Proteomes" id="UP000324358">
    <property type="component" value="Unassembled WGS sequence"/>
</dbReference>
<proteinExistence type="predicted"/>
<gene>
    <name evidence="1" type="ORF">ES675_04310</name>
</gene>
<evidence type="ECO:0000313" key="1">
    <source>
        <dbReference type="EMBL" id="TYB75356.1"/>
    </source>
</evidence>
<accession>A0A5D0R3F2</accession>
<dbReference type="EMBL" id="VSKL01000001">
    <property type="protein sequence ID" value="TYB75356.1"/>
    <property type="molecule type" value="Genomic_DNA"/>
</dbReference>
<sequence>MYKSIIYSLIFLGTSCGQTKITETETVQNLALKTETETSNYMEFNGNPLFISDPYDIELSIEKIENNGYQLVTEIILKNDSYFVSPHSKIAYKGRFSSGLQKNENLEMINSIIETPRSVEEIDPHPFVNGPVNWVRENTTYKQPLKLNTNSDFEVSGLIKFTIEPRCSLEKIGYTISYKSGNMSVQILQGCQIIEL</sequence>